<evidence type="ECO:0000313" key="2">
    <source>
        <dbReference type="EMBL" id="OXU29091.1"/>
    </source>
</evidence>
<sequence>MSQTLTYLLLLVVLIACMANSAVAWGCTSNSECGSCSCTGGYCVCPDRIV</sequence>
<comment type="caution">
    <text evidence="2">The sequence shown here is derived from an EMBL/GenBank/DDBJ whole genome shotgun (WGS) entry which is preliminary data.</text>
</comment>
<dbReference type="AlphaFoldDB" id="A0A232FEB2"/>
<protein>
    <submittedName>
        <fullName evidence="2">Uncharacterized protein</fullName>
    </submittedName>
</protein>
<name>A0A232FEB2_9HYME</name>
<keyword evidence="3" id="KW-1185">Reference proteome</keyword>
<evidence type="ECO:0000313" key="3">
    <source>
        <dbReference type="Proteomes" id="UP000215335"/>
    </source>
</evidence>
<feature type="signal peptide" evidence="1">
    <location>
        <begin position="1"/>
        <end position="24"/>
    </location>
</feature>
<reference evidence="2 3" key="1">
    <citation type="journal article" date="2017" name="Curr. Biol.">
        <title>The Evolution of Venom by Co-option of Single-Copy Genes.</title>
        <authorList>
            <person name="Martinson E.O."/>
            <person name="Mrinalini"/>
            <person name="Kelkar Y.D."/>
            <person name="Chang C.H."/>
            <person name="Werren J.H."/>
        </authorList>
    </citation>
    <scope>NUCLEOTIDE SEQUENCE [LARGE SCALE GENOMIC DNA]</scope>
    <source>
        <strain evidence="2 3">Alberta</strain>
        <tissue evidence="2">Whole body</tissue>
    </source>
</reference>
<evidence type="ECO:0000256" key="1">
    <source>
        <dbReference type="SAM" id="SignalP"/>
    </source>
</evidence>
<feature type="chain" id="PRO_5012714632" evidence="1">
    <location>
        <begin position="25"/>
        <end position="50"/>
    </location>
</feature>
<organism evidence="2 3">
    <name type="scientific">Trichomalopsis sarcophagae</name>
    <dbReference type="NCBI Taxonomy" id="543379"/>
    <lineage>
        <taxon>Eukaryota</taxon>
        <taxon>Metazoa</taxon>
        <taxon>Ecdysozoa</taxon>
        <taxon>Arthropoda</taxon>
        <taxon>Hexapoda</taxon>
        <taxon>Insecta</taxon>
        <taxon>Pterygota</taxon>
        <taxon>Neoptera</taxon>
        <taxon>Endopterygota</taxon>
        <taxon>Hymenoptera</taxon>
        <taxon>Apocrita</taxon>
        <taxon>Proctotrupomorpha</taxon>
        <taxon>Chalcidoidea</taxon>
        <taxon>Pteromalidae</taxon>
        <taxon>Pteromalinae</taxon>
        <taxon>Trichomalopsis</taxon>
    </lineage>
</organism>
<proteinExistence type="predicted"/>
<keyword evidence="1" id="KW-0732">Signal</keyword>
<dbReference type="EMBL" id="NNAY01000339">
    <property type="protein sequence ID" value="OXU29091.1"/>
    <property type="molecule type" value="Genomic_DNA"/>
</dbReference>
<dbReference type="Proteomes" id="UP000215335">
    <property type="component" value="Unassembled WGS sequence"/>
</dbReference>
<accession>A0A232FEB2</accession>
<gene>
    <name evidence="2" type="ORF">TSAR_009222</name>
</gene>